<dbReference type="PANTHER" id="PTHR33701">
    <property type="entry name" value="TRANSMEMBRANE PROTEIN"/>
    <property type="match status" value="1"/>
</dbReference>
<feature type="compositionally biased region" description="Basic and acidic residues" evidence="2">
    <location>
        <begin position="158"/>
        <end position="169"/>
    </location>
</feature>
<feature type="region of interest" description="Disordered" evidence="2">
    <location>
        <begin position="1"/>
        <end position="23"/>
    </location>
</feature>
<keyword evidence="4" id="KW-1185">Reference proteome</keyword>
<dbReference type="AlphaFoldDB" id="A0A9Q1QJL8"/>
<accession>A0A9Q1QJL8</accession>
<feature type="compositionally biased region" description="Acidic residues" evidence="2">
    <location>
        <begin position="94"/>
        <end position="105"/>
    </location>
</feature>
<feature type="region of interest" description="Disordered" evidence="2">
    <location>
        <begin position="416"/>
        <end position="455"/>
    </location>
</feature>
<evidence type="ECO:0000256" key="1">
    <source>
        <dbReference type="SAM" id="Coils"/>
    </source>
</evidence>
<proteinExistence type="predicted"/>
<feature type="region of interest" description="Disordered" evidence="2">
    <location>
        <begin position="647"/>
        <end position="672"/>
    </location>
</feature>
<feature type="compositionally biased region" description="Basic and acidic residues" evidence="2">
    <location>
        <begin position="326"/>
        <end position="336"/>
    </location>
</feature>
<feature type="region of interest" description="Disordered" evidence="2">
    <location>
        <begin position="301"/>
        <end position="336"/>
    </location>
</feature>
<reference evidence="3" key="1">
    <citation type="submission" date="2022-04" db="EMBL/GenBank/DDBJ databases">
        <title>Carnegiea gigantea Genome sequencing and assembly v2.</title>
        <authorList>
            <person name="Copetti D."/>
            <person name="Sanderson M.J."/>
            <person name="Burquez A."/>
            <person name="Wojciechowski M.F."/>
        </authorList>
    </citation>
    <scope>NUCLEOTIDE SEQUENCE</scope>
    <source>
        <strain evidence="3">SGP5-SGP5p</strain>
        <tissue evidence="3">Aerial part</tissue>
    </source>
</reference>
<evidence type="ECO:0000313" key="3">
    <source>
        <dbReference type="EMBL" id="KAJ8445048.1"/>
    </source>
</evidence>
<evidence type="ECO:0000313" key="4">
    <source>
        <dbReference type="Proteomes" id="UP001153076"/>
    </source>
</evidence>
<dbReference type="Proteomes" id="UP001153076">
    <property type="component" value="Unassembled WGS sequence"/>
</dbReference>
<comment type="caution">
    <text evidence="3">The sequence shown here is derived from an EMBL/GenBank/DDBJ whole genome shotgun (WGS) entry which is preliminary data.</text>
</comment>
<evidence type="ECO:0000256" key="2">
    <source>
        <dbReference type="SAM" id="MobiDB-lite"/>
    </source>
</evidence>
<feature type="coiled-coil region" evidence="1">
    <location>
        <begin position="41"/>
        <end position="75"/>
    </location>
</feature>
<gene>
    <name evidence="3" type="ORF">Cgig2_022568</name>
</gene>
<protein>
    <submittedName>
        <fullName evidence="3">Uncharacterized protein</fullName>
    </submittedName>
</protein>
<sequence length="672" mass="74021">MQTSSEKGQGNPDERANGMEDSPMMTIEYLRGRLLSERSVSKAAKERAEELAKRVEELEEQLKIVTFQRKKAEKATLGVLSFLASQGISDISEVYESDSDQEESLCESNEGRCDAPEEVENIGSLKSKGTNEASGSDHDSTTSSGRALSWKGCQETARSSDKKKIDSSIRRRAGLAQVGSTQRLRPAKSCRQIKKGEMRAMVEESRHDSTEPHVQDHKTAGFSLNLSNCLCKSGDELETFADKEVERVLRRSDVSLSLTLQGQECNASSPIHNLGCNGDMERALEHQAQLIGRYEAQEKAQRDWEEKYGENNISTPDSCEPGNHSDVTEERDENKESVPQPIEFVASHGHELKAGIEANLRGKESSVNHFNSFKFTAHADTGCSENHSFSDMQAPRSQAPDFSFCMVNNNQTQEHVVPPSFHSSAHSSRHFAQSAGPTASSPAGSSLCESEQPENLNRHRAFVPKEEPQRLGMVLGALQEAKLLIKQQMNDLPETSSRSIGKAIETSVSGMRDADWLKVPVGCPGLFRVPTNYQSQAPTHNRLLESVYSSELTNSPLYSRTPLSQGDRYISSPIDSRIGVPTFAPFSYSPLIEAEPGSSTRQSRLDFAFSTGQSSLSNLASPPYPSFPDFLPGISSKQTSYNPAMRTEVGMPSSRTGSTLYYGHDVRPNLHR</sequence>
<name>A0A9Q1QJL8_9CARY</name>
<dbReference type="EMBL" id="JAKOGI010000081">
    <property type="protein sequence ID" value="KAJ8445048.1"/>
    <property type="molecule type" value="Genomic_DNA"/>
</dbReference>
<feature type="compositionally biased region" description="Low complexity" evidence="2">
    <location>
        <begin position="420"/>
        <end position="446"/>
    </location>
</feature>
<keyword evidence="1" id="KW-0175">Coiled coil</keyword>
<feature type="region of interest" description="Disordered" evidence="2">
    <location>
        <begin position="94"/>
        <end position="188"/>
    </location>
</feature>
<dbReference type="PANTHER" id="PTHR33701:SF3">
    <property type="entry name" value="TRANSCRIPTIONAL REGULATOR ATRX"/>
    <property type="match status" value="1"/>
</dbReference>
<organism evidence="3 4">
    <name type="scientific">Carnegiea gigantea</name>
    <dbReference type="NCBI Taxonomy" id="171969"/>
    <lineage>
        <taxon>Eukaryota</taxon>
        <taxon>Viridiplantae</taxon>
        <taxon>Streptophyta</taxon>
        <taxon>Embryophyta</taxon>
        <taxon>Tracheophyta</taxon>
        <taxon>Spermatophyta</taxon>
        <taxon>Magnoliopsida</taxon>
        <taxon>eudicotyledons</taxon>
        <taxon>Gunneridae</taxon>
        <taxon>Pentapetalae</taxon>
        <taxon>Caryophyllales</taxon>
        <taxon>Cactineae</taxon>
        <taxon>Cactaceae</taxon>
        <taxon>Cactoideae</taxon>
        <taxon>Echinocereeae</taxon>
        <taxon>Carnegiea</taxon>
    </lineage>
</organism>
<dbReference type="OrthoDB" id="1939754at2759"/>